<dbReference type="InterPro" id="IPR029000">
    <property type="entry name" value="Cyclophilin-like_dom_sf"/>
</dbReference>
<evidence type="ECO:0000313" key="6">
    <source>
        <dbReference type="Proteomes" id="UP000030063"/>
    </source>
</evidence>
<dbReference type="GO" id="GO:0016787">
    <property type="term" value="F:hydrolase activity"/>
    <property type="evidence" value="ECO:0007669"/>
    <property type="project" value="UniProtKB-KW"/>
</dbReference>
<evidence type="ECO:0000313" key="5">
    <source>
        <dbReference type="EMBL" id="KFX70304.1"/>
    </source>
</evidence>
<keyword evidence="6" id="KW-1185">Reference proteome</keyword>
<evidence type="ECO:0000256" key="1">
    <source>
        <dbReference type="ARBA" id="ARBA00022741"/>
    </source>
</evidence>
<dbReference type="EMBL" id="AWSQ01000002">
    <property type="protein sequence ID" value="KFX70304.1"/>
    <property type="molecule type" value="Genomic_DNA"/>
</dbReference>
<proteinExistence type="predicted"/>
<feature type="domain" description="Carboxyltransferase" evidence="4">
    <location>
        <begin position="31"/>
        <end position="310"/>
    </location>
</feature>
<protein>
    <submittedName>
        <fullName evidence="5">Allophanate hydrolase</fullName>
    </submittedName>
</protein>
<name>A0A0A1YNR6_9PSED</name>
<dbReference type="SMART" id="SM00797">
    <property type="entry name" value="AHS2"/>
    <property type="match status" value="1"/>
</dbReference>
<dbReference type="Proteomes" id="UP000030063">
    <property type="component" value="Unassembled WGS sequence"/>
</dbReference>
<evidence type="ECO:0000256" key="3">
    <source>
        <dbReference type="ARBA" id="ARBA00022840"/>
    </source>
</evidence>
<dbReference type="NCBIfam" id="TIGR00724">
    <property type="entry name" value="urea_amlyse_rel"/>
    <property type="match status" value="1"/>
</dbReference>
<dbReference type="AlphaFoldDB" id="A0A0A1YNR6"/>
<keyword evidence="2 5" id="KW-0378">Hydrolase</keyword>
<dbReference type="GO" id="GO:0005524">
    <property type="term" value="F:ATP binding"/>
    <property type="evidence" value="ECO:0007669"/>
    <property type="project" value="UniProtKB-KW"/>
</dbReference>
<organism evidence="5 6">
    <name type="scientific">Pseudomonas taeanensis MS-3</name>
    <dbReference type="NCBI Taxonomy" id="1395571"/>
    <lineage>
        <taxon>Bacteria</taxon>
        <taxon>Pseudomonadati</taxon>
        <taxon>Pseudomonadota</taxon>
        <taxon>Gammaproteobacteria</taxon>
        <taxon>Pseudomonadales</taxon>
        <taxon>Pseudomonadaceae</taxon>
        <taxon>Pseudomonas</taxon>
    </lineage>
</organism>
<dbReference type="STRING" id="1395571.TMS3_0112540"/>
<reference evidence="5 6" key="1">
    <citation type="journal article" date="2014" name="Genome Announc.">
        <title>Draft Genome Sequence of Petroleum Oil-Degrading Marine Bacterium Pseudomonas taeanensis Strain MS-3, Isolated from a Crude Oil-Contaminated Seashore.</title>
        <authorList>
            <person name="Lee S.Y."/>
            <person name="Kim S.H."/>
            <person name="Lee D.G."/>
            <person name="Shin S."/>
            <person name="Yun S.H."/>
            <person name="Choi C.W."/>
            <person name="Chung Y.H."/>
            <person name="Choi J.S."/>
            <person name="Kahng H.Y."/>
            <person name="Kim S.I."/>
        </authorList>
    </citation>
    <scope>NUCLEOTIDE SEQUENCE [LARGE SCALE GENOMIC DNA]</scope>
    <source>
        <strain evidence="5 6">MS-3</strain>
    </source>
</reference>
<dbReference type="eggNOG" id="COG1984">
    <property type="taxonomic scope" value="Bacteria"/>
</dbReference>
<dbReference type="OrthoDB" id="9768696at2"/>
<dbReference type="RefSeq" id="WP_029866313.1">
    <property type="nucleotide sequence ID" value="NZ_AWSQ01000002.1"/>
</dbReference>
<gene>
    <name evidence="5" type="ORF">TMS3_0112540</name>
</gene>
<evidence type="ECO:0000256" key="2">
    <source>
        <dbReference type="ARBA" id="ARBA00022801"/>
    </source>
</evidence>
<dbReference type="InterPro" id="IPR003778">
    <property type="entry name" value="CT_A_B"/>
</dbReference>
<dbReference type="SUPFAM" id="SSF50891">
    <property type="entry name" value="Cyclophilin-like"/>
    <property type="match status" value="1"/>
</dbReference>
<dbReference type="InterPro" id="IPR052708">
    <property type="entry name" value="PxpC"/>
</dbReference>
<dbReference type="Pfam" id="PF02626">
    <property type="entry name" value="CT_A_B"/>
    <property type="match status" value="1"/>
</dbReference>
<dbReference type="PANTHER" id="PTHR43309:SF4">
    <property type="entry name" value="CARBOXYLTRANSFERASE DOMAIN-CONTAINING PROTEIN"/>
    <property type="match status" value="1"/>
</dbReference>
<dbReference type="Gene3D" id="2.40.100.10">
    <property type="entry name" value="Cyclophilin-like"/>
    <property type="match status" value="1"/>
</dbReference>
<dbReference type="PANTHER" id="PTHR43309">
    <property type="entry name" value="5-OXOPROLINASE SUBUNIT C"/>
    <property type="match status" value="1"/>
</dbReference>
<sequence length="313" mass="33820">MSHSPTTGGLRVERSTPFIQLQDAGRYGVRHLGVTQSGALDWISMYWANWLLGNALGAAVLEITLGNLNLICEQDACLALTGADLGASLDGQPLAPWRSFNVRQGQQLKFAQPRHGARAYLAAPGGFNAPSVLGSCASIAREELGGLQGNGKPLAAGERLTWTGTGLHQRVMDERLIPVFTPSPRLQLVMGAQIGDFSGQSLFDVFNDAWKIDSRSDRMGMRLLGPKLHCRRSSMVSEGIPLGAVQVPPDGQPIVLLNDRQTIGGYPRLGALTPQAVARLAQCLPGEELRLVPVQQESAQDAHRRLLDQWRHG</sequence>
<keyword evidence="1" id="KW-0547">Nucleotide-binding</keyword>
<comment type="caution">
    <text evidence="5">The sequence shown here is derived from an EMBL/GenBank/DDBJ whole genome shotgun (WGS) entry which is preliminary data.</text>
</comment>
<accession>A0A0A1YNR6</accession>
<evidence type="ECO:0000259" key="4">
    <source>
        <dbReference type="SMART" id="SM00797"/>
    </source>
</evidence>
<keyword evidence="3" id="KW-0067">ATP-binding</keyword>